<evidence type="ECO:0000313" key="3">
    <source>
        <dbReference type="EMBL" id="PIR43784.1"/>
    </source>
</evidence>
<evidence type="ECO:0000313" key="4">
    <source>
        <dbReference type="Proteomes" id="UP000230214"/>
    </source>
</evidence>
<feature type="domain" description="Dockerin" evidence="2">
    <location>
        <begin position="874"/>
        <end position="930"/>
    </location>
</feature>
<reference evidence="3 4" key="1">
    <citation type="submission" date="2017-09" db="EMBL/GenBank/DDBJ databases">
        <title>Depth-based differentiation of microbial function through sediment-hosted aquifers and enrichment of novel symbionts in the deep terrestrial subsurface.</title>
        <authorList>
            <person name="Probst A.J."/>
            <person name="Ladd B."/>
            <person name="Jarett J.K."/>
            <person name="Geller-Mcgrath D.E."/>
            <person name="Sieber C.M."/>
            <person name="Emerson J.B."/>
            <person name="Anantharaman K."/>
            <person name="Thomas B.C."/>
            <person name="Malmstrom R."/>
            <person name="Stieglmeier M."/>
            <person name="Klingl A."/>
            <person name="Woyke T."/>
            <person name="Ryan C.M."/>
            <person name="Banfield J.F."/>
        </authorList>
    </citation>
    <scope>NUCLEOTIDE SEQUENCE [LARGE SCALE GENOMIC DNA]</scope>
    <source>
        <strain evidence="3">CG10_big_fil_rev_8_21_14_0_10_32_10</strain>
    </source>
</reference>
<dbReference type="AlphaFoldDB" id="A0A2H0RCK8"/>
<comment type="caution">
    <text evidence="3">The sequence shown here is derived from an EMBL/GenBank/DDBJ whole genome shotgun (WGS) entry which is preliminary data.</text>
</comment>
<organism evidence="3 4">
    <name type="scientific">candidate division WWE3 bacterium CG10_big_fil_rev_8_21_14_0_10_32_10</name>
    <dbReference type="NCBI Taxonomy" id="1975090"/>
    <lineage>
        <taxon>Bacteria</taxon>
        <taxon>Katanobacteria</taxon>
    </lineage>
</organism>
<sequence length="930" mass="102499">MVRKTHFIVLLLLTNMLVTAGISSVHAEVGNSSTWKNTTLMNSSTRGNGRVGGLGFMLLSQNDPAILLQGGLHANGFPNNKGWVTVSNLFGITLGSVSIPGGTPLQNQGNEETDWAHNKLIFSNGTAIINTWISRLTPAVLIQSQNTASLGLFTGSVFTTRYEYIPYNATKITNVGNTFSSPKYIAYQTGTSQWMVKQIDSTGITMQDNSTNWALVWYGLNSHFTDTKVPTDYTADGYSSSSLFAGYGYQADAPVLLTFGTKPTSLKKGSNGGIEMQFTDTTDHTISLLPLFGREHLNAVDTENWGVHGVARTIDVPLQNALTRAATWAVRMCEFPVTIDESYEYTGDTSTITETIPTWIQVCPGGKKFMPIPPMLALAKEKLPIAFSPNILIDGDIPTEFGPVMGIEDTDTYTWSLSGMKRFTDSKQILTSPSVPSEASYIVTRLTSEVDKLFDPSGNPIHFEPWAEGGDTPNKGDFRGGLYFLNPADTINSLTEILTALPQGDAMTKLQSYINNEIAAYPPQDIYQIPFTDGERRGPFSTNEDIKQFSTDVWDTIVQYRKDILLKRVSLYNFYPLARYYEISNDSLPSDIMGKATTVFNKDMSDQDWATMYWLNGYEGLTDEVAVTASNRFVAGILGYIKTAQLASDTAAEQLGRAVLAKALVQRIGMDQYPAYYEQSGLTVLPKTTQGAAIPGWQPDFTAARWVAPLFNYSWNSSADDARLAWRINGLGVRLGDFSGSIASGGWDDDTYATQIGYRDMVPHLAYILSTFEPEKARLYLDKATTLIPNWYAAFSEGVIGNEHNINRAVDSYQLFMAKAWIEKDAAQNLEKYIDIPWLSKGDLFYMQKLAETIKAYRGWCWSIDGTTCDDGSVPSITGDLNGDLAVNIQDIIILINEIFTPNGVQGSDINSDGKVDILDVISLINIIFK</sequence>
<dbReference type="InterPro" id="IPR036439">
    <property type="entry name" value="Dockerin_dom_sf"/>
</dbReference>
<dbReference type="GO" id="GO:0000272">
    <property type="term" value="P:polysaccharide catabolic process"/>
    <property type="evidence" value="ECO:0007669"/>
    <property type="project" value="InterPro"/>
</dbReference>
<dbReference type="GO" id="GO:0004553">
    <property type="term" value="F:hydrolase activity, hydrolyzing O-glycosyl compounds"/>
    <property type="evidence" value="ECO:0007669"/>
    <property type="project" value="InterPro"/>
</dbReference>
<dbReference type="PROSITE" id="PS51766">
    <property type="entry name" value="DOCKERIN"/>
    <property type="match status" value="1"/>
</dbReference>
<dbReference type="Pfam" id="PF00404">
    <property type="entry name" value="Dockerin_1"/>
    <property type="match status" value="1"/>
</dbReference>
<feature type="chain" id="PRO_5013641570" description="Dockerin domain-containing protein" evidence="1">
    <location>
        <begin position="28"/>
        <end position="930"/>
    </location>
</feature>
<evidence type="ECO:0000259" key="2">
    <source>
        <dbReference type="PROSITE" id="PS51766"/>
    </source>
</evidence>
<dbReference type="InterPro" id="IPR016134">
    <property type="entry name" value="Dockerin_dom"/>
</dbReference>
<dbReference type="SUPFAM" id="SSF63446">
    <property type="entry name" value="Type I dockerin domain"/>
    <property type="match status" value="1"/>
</dbReference>
<evidence type="ECO:0000256" key="1">
    <source>
        <dbReference type="SAM" id="SignalP"/>
    </source>
</evidence>
<dbReference type="Gene3D" id="1.10.1330.10">
    <property type="entry name" value="Dockerin domain"/>
    <property type="match status" value="1"/>
</dbReference>
<dbReference type="EMBL" id="PCXU01000011">
    <property type="protein sequence ID" value="PIR43784.1"/>
    <property type="molecule type" value="Genomic_DNA"/>
</dbReference>
<name>A0A2H0RCK8_UNCKA</name>
<dbReference type="InterPro" id="IPR002105">
    <property type="entry name" value="Dockerin_1_rpt"/>
</dbReference>
<protein>
    <recommendedName>
        <fullName evidence="2">Dockerin domain-containing protein</fullName>
    </recommendedName>
</protein>
<accession>A0A2H0RCK8</accession>
<gene>
    <name evidence="3" type="ORF">COV24_00910</name>
</gene>
<proteinExistence type="predicted"/>
<keyword evidence="1" id="KW-0732">Signal</keyword>
<dbReference type="Proteomes" id="UP000230214">
    <property type="component" value="Unassembled WGS sequence"/>
</dbReference>
<feature type="signal peptide" evidence="1">
    <location>
        <begin position="1"/>
        <end position="27"/>
    </location>
</feature>